<dbReference type="EMBL" id="HBUE01340124">
    <property type="protein sequence ID" value="CAG6597972.1"/>
    <property type="molecule type" value="Transcribed_RNA"/>
</dbReference>
<accession>A0A8D8I393</accession>
<sequence>MPSFNKLYLFSPILCQKYSYLLKYLFYLINLIHLDVYQHLKEVLDYDKQTHKIAFFDSLPAFVCRNVSRTFFASLVNCQTRKKRVCLFFRLSLIIFLEF</sequence>
<proteinExistence type="predicted"/>
<evidence type="ECO:0000313" key="1">
    <source>
        <dbReference type="EMBL" id="CAG6545809.1"/>
    </source>
</evidence>
<dbReference type="EMBL" id="HBUE01233266">
    <property type="protein sequence ID" value="CAG6545809.1"/>
    <property type="molecule type" value="Transcribed_RNA"/>
</dbReference>
<organism evidence="1">
    <name type="scientific">Culex pipiens</name>
    <name type="common">House mosquito</name>
    <dbReference type="NCBI Taxonomy" id="7175"/>
    <lineage>
        <taxon>Eukaryota</taxon>
        <taxon>Metazoa</taxon>
        <taxon>Ecdysozoa</taxon>
        <taxon>Arthropoda</taxon>
        <taxon>Hexapoda</taxon>
        <taxon>Insecta</taxon>
        <taxon>Pterygota</taxon>
        <taxon>Neoptera</taxon>
        <taxon>Endopterygota</taxon>
        <taxon>Diptera</taxon>
        <taxon>Nematocera</taxon>
        <taxon>Culicoidea</taxon>
        <taxon>Culicidae</taxon>
        <taxon>Culicinae</taxon>
        <taxon>Culicini</taxon>
        <taxon>Culex</taxon>
        <taxon>Culex</taxon>
    </lineage>
</organism>
<dbReference type="AlphaFoldDB" id="A0A8D8I393"/>
<protein>
    <submittedName>
        <fullName evidence="1">(northern house mosquito) hypothetical protein</fullName>
    </submittedName>
</protein>
<name>A0A8D8I393_CULPI</name>
<reference evidence="1" key="1">
    <citation type="submission" date="2021-05" db="EMBL/GenBank/DDBJ databases">
        <authorList>
            <person name="Alioto T."/>
            <person name="Alioto T."/>
            <person name="Gomez Garrido J."/>
        </authorList>
    </citation>
    <scope>NUCLEOTIDE SEQUENCE</scope>
</reference>